<dbReference type="PROSITE" id="PS00895">
    <property type="entry name" value="3_HYDROXYISOBUT_DH"/>
    <property type="match status" value="1"/>
</dbReference>
<feature type="domain" description="6-phosphogluconate dehydrogenase NADP-binding" evidence="3">
    <location>
        <begin position="3"/>
        <end position="161"/>
    </location>
</feature>
<gene>
    <name evidence="5" type="ORF">H4W29_006404</name>
</gene>
<accession>A0ABR9J145</accession>
<keyword evidence="1 5" id="KW-0560">Oxidoreductase</keyword>
<protein>
    <submittedName>
        <fullName evidence="5">3-hydroxyisobutyrate dehydrogenase</fullName>
        <ecNumber evidence="5">1.1.1.31</ecNumber>
    </submittedName>
</protein>
<proteinExistence type="predicted"/>
<dbReference type="InterPro" id="IPR029154">
    <property type="entry name" value="HIBADH-like_NADP-bd"/>
</dbReference>
<reference evidence="5 6" key="1">
    <citation type="submission" date="2020-10" db="EMBL/GenBank/DDBJ databases">
        <title>Sequencing the genomes of 1000 actinobacteria strains.</title>
        <authorList>
            <person name="Klenk H.-P."/>
        </authorList>
    </citation>
    <scope>NUCLEOTIDE SEQUENCE [LARGE SCALE GENOMIC DNA]</scope>
    <source>
        <strain evidence="5 6">DSM 7307</strain>
    </source>
</reference>
<dbReference type="InterPro" id="IPR002204">
    <property type="entry name" value="3-OH-isobutyrate_DH-rel_CS"/>
</dbReference>
<feature type="domain" description="3-hydroxyisobutyrate dehydrogenase-like NAD-binding" evidence="4">
    <location>
        <begin position="168"/>
        <end position="284"/>
    </location>
</feature>
<dbReference type="InterPro" id="IPR036291">
    <property type="entry name" value="NAD(P)-bd_dom_sf"/>
</dbReference>
<dbReference type="Gene3D" id="1.10.1040.10">
    <property type="entry name" value="N-(1-d-carboxylethyl)-l-norvaline Dehydrogenase, domain 2"/>
    <property type="match status" value="1"/>
</dbReference>
<dbReference type="InterPro" id="IPR008927">
    <property type="entry name" value="6-PGluconate_DH-like_C_sf"/>
</dbReference>
<name>A0ABR9J145_RHIVS</name>
<sequence length="297" mass="31063">MKTGFIGLGVMGTPMALNLARAGTDLIVWNRSPESADTLRTAGAEVAADVDEVFAKARTVILMLATAAVIDTVLGRGTPGFVERVAGHVVIHMGTTAPEYSKALEADIRAAGGHYVEAPVSGSRRPAEEGQLVVMLAGDPDVVEEVCLLLKPMCRETVVCGAVPNALLMKLAVNIFLITTVTGLAEAAHFAARQGLDMGLFKAVVDAGQMASGISRIKSGKLVERDFSVQAAISDALKNNRLVAEAARHAGIASPLLDACHALYAETESLGFGREDMAAVIRALEARTEAISLPFGD</sequence>
<comment type="caution">
    <text evidence="5">The sequence shown here is derived from an EMBL/GenBank/DDBJ whole genome shotgun (WGS) entry which is preliminary data.</text>
</comment>
<keyword evidence="6" id="KW-1185">Reference proteome</keyword>
<dbReference type="PANTHER" id="PTHR43580">
    <property type="entry name" value="OXIDOREDUCTASE GLYR1-RELATED"/>
    <property type="match status" value="1"/>
</dbReference>
<dbReference type="InterPro" id="IPR013328">
    <property type="entry name" value="6PGD_dom2"/>
</dbReference>
<evidence type="ECO:0000313" key="5">
    <source>
        <dbReference type="EMBL" id="MBE1509159.1"/>
    </source>
</evidence>
<dbReference type="PANTHER" id="PTHR43580:SF2">
    <property type="entry name" value="CYTOKINE-LIKE NUCLEAR FACTOR N-PAC"/>
    <property type="match status" value="1"/>
</dbReference>
<evidence type="ECO:0000256" key="1">
    <source>
        <dbReference type="ARBA" id="ARBA00023002"/>
    </source>
</evidence>
<evidence type="ECO:0000259" key="3">
    <source>
        <dbReference type="Pfam" id="PF03446"/>
    </source>
</evidence>
<dbReference type="Pfam" id="PF03446">
    <property type="entry name" value="NAD_binding_2"/>
    <property type="match status" value="1"/>
</dbReference>
<dbReference type="EC" id="1.1.1.31" evidence="5"/>
<dbReference type="RefSeq" id="WP_192732656.1">
    <property type="nucleotide sequence ID" value="NZ_BAAAVL010000004.1"/>
</dbReference>
<dbReference type="SUPFAM" id="SSF48179">
    <property type="entry name" value="6-phosphogluconate dehydrogenase C-terminal domain-like"/>
    <property type="match status" value="1"/>
</dbReference>
<dbReference type="InterPro" id="IPR006115">
    <property type="entry name" value="6PGDH_NADP-bd"/>
</dbReference>
<dbReference type="Gene3D" id="3.40.50.720">
    <property type="entry name" value="NAD(P)-binding Rossmann-like Domain"/>
    <property type="match status" value="1"/>
</dbReference>
<evidence type="ECO:0000256" key="2">
    <source>
        <dbReference type="ARBA" id="ARBA00023027"/>
    </source>
</evidence>
<evidence type="ECO:0000313" key="6">
    <source>
        <dbReference type="Proteomes" id="UP000620262"/>
    </source>
</evidence>
<dbReference type="PIRSF" id="PIRSF000103">
    <property type="entry name" value="HIBADH"/>
    <property type="match status" value="1"/>
</dbReference>
<dbReference type="EMBL" id="JADBEC010000002">
    <property type="protein sequence ID" value="MBE1509159.1"/>
    <property type="molecule type" value="Genomic_DNA"/>
</dbReference>
<dbReference type="Proteomes" id="UP000620262">
    <property type="component" value="Unassembled WGS sequence"/>
</dbReference>
<dbReference type="GO" id="GO:0008442">
    <property type="term" value="F:3-hydroxyisobutyrate dehydrogenase activity"/>
    <property type="evidence" value="ECO:0007669"/>
    <property type="project" value="UniProtKB-EC"/>
</dbReference>
<organism evidence="5 6">
    <name type="scientific">Rhizobium viscosum</name>
    <name type="common">Arthrobacter viscosus</name>
    <dbReference type="NCBI Taxonomy" id="1673"/>
    <lineage>
        <taxon>Bacteria</taxon>
        <taxon>Pseudomonadati</taxon>
        <taxon>Pseudomonadota</taxon>
        <taxon>Alphaproteobacteria</taxon>
        <taxon>Hyphomicrobiales</taxon>
        <taxon>Rhizobiaceae</taxon>
        <taxon>Rhizobium/Agrobacterium group</taxon>
        <taxon>Rhizobium</taxon>
    </lineage>
</organism>
<dbReference type="InterPro" id="IPR015815">
    <property type="entry name" value="HIBADH-related"/>
</dbReference>
<dbReference type="SUPFAM" id="SSF51735">
    <property type="entry name" value="NAD(P)-binding Rossmann-fold domains"/>
    <property type="match status" value="1"/>
</dbReference>
<dbReference type="InterPro" id="IPR051265">
    <property type="entry name" value="HIBADH-related_NP60_sf"/>
</dbReference>
<keyword evidence="2" id="KW-0520">NAD</keyword>
<evidence type="ECO:0000259" key="4">
    <source>
        <dbReference type="Pfam" id="PF14833"/>
    </source>
</evidence>
<dbReference type="Pfam" id="PF14833">
    <property type="entry name" value="NAD_binding_11"/>
    <property type="match status" value="1"/>
</dbReference>